<dbReference type="SMART" id="SM00385">
    <property type="entry name" value="CYCLIN"/>
    <property type="match status" value="2"/>
</dbReference>
<dbReference type="CDD" id="cd20551">
    <property type="entry name" value="CYCLIN_TFIIB_rpt1"/>
    <property type="match status" value="1"/>
</dbReference>
<dbReference type="InterPro" id="IPR000812">
    <property type="entry name" value="TFIIB"/>
</dbReference>
<dbReference type="FunFam" id="1.10.472.10:FF:000008">
    <property type="entry name" value="Transcription initiation factor IIB"/>
    <property type="match status" value="1"/>
</dbReference>
<keyword evidence="6 13" id="KW-0863">Zinc-finger</keyword>
<evidence type="ECO:0000256" key="12">
    <source>
        <dbReference type="ARBA" id="ARBA00056616"/>
    </source>
</evidence>
<dbReference type="GO" id="GO:0005634">
    <property type="term" value="C:nucleus"/>
    <property type="evidence" value="ECO:0007669"/>
    <property type="project" value="UniProtKB-SubCell"/>
</dbReference>
<dbReference type="Gene3D" id="1.10.472.170">
    <property type="match status" value="1"/>
</dbReference>
<dbReference type="PANTHER" id="PTHR11618:SF13">
    <property type="entry name" value="TRANSCRIPTION INITIATION FACTOR IIB"/>
    <property type="match status" value="1"/>
</dbReference>
<dbReference type="SUPFAM" id="SSF47954">
    <property type="entry name" value="Cyclin-like"/>
    <property type="match status" value="2"/>
</dbReference>
<dbReference type="Pfam" id="PF00382">
    <property type="entry name" value="TFIIB"/>
    <property type="match status" value="2"/>
</dbReference>
<comment type="subcellular location">
    <subcellularLocation>
        <location evidence="1">Nucleus</location>
    </subcellularLocation>
</comment>
<dbReference type="SUPFAM" id="SSF57783">
    <property type="entry name" value="Zinc beta-ribbon"/>
    <property type="match status" value="1"/>
</dbReference>
<dbReference type="PANTHER" id="PTHR11618">
    <property type="entry name" value="TRANSCRIPTION INITIATION FACTOR IIB-RELATED"/>
    <property type="match status" value="1"/>
</dbReference>
<dbReference type="FunFam" id="1.10.472.10:FF:000019">
    <property type="entry name" value="transcription initiation factor IIB"/>
    <property type="match status" value="1"/>
</dbReference>
<evidence type="ECO:0000256" key="7">
    <source>
        <dbReference type="ARBA" id="ARBA00022833"/>
    </source>
</evidence>
<dbReference type="InterPro" id="IPR013137">
    <property type="entry name" value="Znf_TFIIB"/>
</dbReference>
<dbReference type="CDD" id="cd20552">
    <property type="entry name" value="CYCLIN_TFIIB_rpt2"/>
    <property type="match status" value="1"/>
</dbReference>
<keyword evidence="8" id="KW-0805">Transcription regulation</keyword>
<evidence type="ECO:0000313" key="16">
    <source>
        <dbReference type="Proteomes" id="UP001367676"/>
    </source>
</evidence>
<organism evidence="15 16">
    <name type="scientific">Parthenolecanium corni</name>
    <dbReference type="NCBI Taxonomy" id="536013"/>
    <lineage>
        <taxon>Eukaryota</taxon>
        <taxon>Metazoa</taxon>
        <taxon>Ecdysozoa</taxon>
        <taxon>Arthropoda</taxon>
        <taxon>Hexapoda</taxon>
        <taxon>Insecta</taxon>
        <taxon>Pterygota</taxon>
        <taxon>Neoptera</taxon>
        <taxon>Paraneoptera</taxon>
        <taxon>Hemiptera</taxon>
        <taxon>Sternorrhyncha</taxon>
        <taxon>Coccoidea</taxon>
        <taxon>Coccidae</taxon>
        <taxon>Parthenolecanium</taxon>
    </lineage>
</organism>
<dbReference type="Gene3D" id="1.10.472.10">
    <property type="entry name" value="Cyclin-like"/>
    <property type="match status" value="1"/>
</dbReference>
<reference evidence="15 16" key="1">
    <citation type="submission" date="2024-03" db="EMBL/GenBank/DDBJ databases">
        <title>Adaptation during the transition from Ophiocordyceps entomopathogen to insect associate is accompanied by gene loss and intensified selection.</title>
        <authorList>
            <person name="Ward C.M."/>
            <person name="Onetto C.A."/>
            <person name="Borneman A.R."/>
        </authorList>
    </citation>
    <scope>NUCLEOTIDE SEQUENCE [LARGE SCALE GENOMIC DNA]</scope>
    <source>
        <strain evidence="15">AWRI1</strain>
        <tissue evidence="15">Single Adult Female</tissue>
    </source>
</reference>
<dbReference type="InterPro" id="IPR013150">
    <property type="entry name" value="TFIIB_cyclin"/>
</dbReference>
<dbReference type="PRINTS" id="PR00685">
    <property type="entry name" value="TIFACTORIIB"/>
</dbReference>
<dbReference type="FunFam" id="1.10.472.170:FF:000001">
    <property type="entry name" value="Transcription initiation factor IIB"/>
    <property type="match status" value="1"/>
</dbReference>
<dbReference type="GO" id="GO:0097550">
    <property type="term" value="C:transcription preinitiation complex"/>
    <property type="evidence" value="ECO:0007669"/>
    <property type="project" value="TreeGrafter"/>
</dbReference>
<dbReference type="PROSITE" id="PS51134">
    <property type="entry name" value="ZF_TFIIB"/>
    <property type="match status" value="1"/>
</dbReference>
<keyword evidence="4" id="KW-0479">Metal-binding</keyword>
<evidence type="ECO:0000256" key="13">
    <source>
        <dbReference type="PROSITE-ProRule" id="PRU00469"/>
    </source>
</evidence>
<dbReference type="GO" id="GO:0070897">
    <property type="term" value="P:transcription preinitiation complex assembly"/>
    <property type="evidence" value="ECO:0007669"/>
    <property type="project" value="InterPro"/>
</dbReference>
<dbReference type="GO" id="GO:0008270">
    <property type="term" value="F:zinc ion binding"/>
    <property type="evidence" value="ECO:0007669"/>
    <property type="project" value="UniProtKB-KW"/>
</dbReference>
<dbReference type="Proteomes" id="UP001367676">
    <property type="component" value="Unassembled WGS sequence"/>
</dbReference>
<evidence type="ECO:0000256" key="11">
    <source>
        <dbReference type="ARBA" id="ARBA00031706"/>
    </source>
</evidence>
<evidence type="ECO:0000313" key="15">
    <source>
        <dbReference type="EMBL" id="KAK7580220.1"/>
    </source>
</evidence>
<dbReference type="GO" id="GO:0016251">
    <property type="term" value="F:RNA polymerase II general transcription initiation factor activity"/>
    <property type="evidence" value="ECO:0007669"/>
    <property type="project" value="TreeGrafter"/>
</dbReference>
<dbReference type="InterPro" id="IPR013763">
    <property type="entry name" value="Cyclin-like_dom"/>
</dbReference>
<keyword evidence="5" id="KW-0677">Repeat</keyword>
<dbReference type="GO" id="GO:0006367">
    <property type="term" value="P:transcription initiation at RNA polymerase II promoter"/>
    <property type="evidence" value="ECO:0007669"/>
    <property type="project" value="TreeGrafter"/>
</dbReference>
<keyword evidence="10" id="KW-0539">Nucleus</keyword>
<keyword evidence="7" id="KW-0862">Zinc</keyword>
<keyword evidence="16" id="KW-1185">Reference proteome</keyword>
<evidence type="ECO:0000256" key="4">
    <source>
        <dbReference type="ARBA" id="ARBA00022723"/>
    </source>
</evidence>
<evidence type="ECO:0000256" key="2">
    <source>
        <dbReference type="ARBA" id="ARBA00010857"/>
    </source>
</evidence>
<dbReference type="AlphaFoldDB" id="A0AAN9TCE0"/>
<dbReference type="InterPro" id="IPR023486">
    <property type="entry name" value="TFIIB_CS"/>
</dbReference>
<accession>A0AAN9TCE0</accession>
<feature type="domain" description="TFIIB-type" evidence="14">
    <location>
        <begin position="2"/>
        <end position="33"/>
    </location>
</feature>
<name>A0AAN9TCE0_9HEMI</name>
<evidence type="ECO:0000256" key="5">
    <source>
        <dbReference type="ARBA" id="ARBA00022737"/>
    </source>
</evidence>
<evidence type="ECO:0000256" key="1">
    <source>
        <dbReference type="ARBA" id="ARBA00004123"/>
    </source>
</evidence>
<comment type="function">
    <text evidence="12">General factor that plays a major role in the activation of eukaryotic genes transcribed by RNA polymerase II.</text>
</comment>
<gene>
    <name evidence="15" type="ORF">V9T40_000849</name>
</gene>
<comment type="similarity">
    <text evidence="2">Belongs to the TFIIB family.</text>
</comment>
<dbReference type="EMBL" id="JBBCAQ010000034">
    <property type="protein sequence ID" value="KAK7580220.1"/>
    <property type="molecule type" value="Genomic_DNA"/>
</dbReference>
<evidence type="ECO:0000259" key="14">
    <source>
        <dbReference type="PROSITE" id="PS51134"/>
    </source>
</evidence>
<evidence type="ECO:0000256" key="3">
    <source>
        <dbReference type="ARBA" id="ARBA00013932"/>
    </source>
</evidence>
<comment type="caution">
    <text evidence="15">The sequence shown here is derived from an EMBL/GenBank/DDBJ whole genome shotgun (WGS) entry which is preliminary data.</text>
</comment>
<evidence type="ECO:0000256" key="6">
    <source>
        <dbReference type="ARBA" id="ARBA00022771"/>
    </source>
</evidence>
<evidence type="ECO:0000256" key="8">
    <source>
        <dbReference type="ARBA" id="ARBA00023015"/>
    </source>
</evidence>
<protein>
    <recommendedName>
        <fullName evidence="3">Transcription initiation factor IIB</fullName>
    </recommendedName>
    <alternativeName>
        <fullName evidence="11">General transcription factor TFIIB</fullName>
    </alternativeName>
</protein>
<evidence type="ECO:0000256" key="9">
    <source>
        <dbReference type="ARBA" id="ARBA00023163"/>
    </source>
</evidence>
<sequence length="303" mass="33708">MDKVNCRYHPDAPLVEDYHAGDTICSECGLVVGDRVIDVSAEWRSFTNSEDRCRVGAHENLLLGGSDLSTIIGPATGGSSFDEFGLPKYYNRNTMTSSDRTLICVFKEIATMADRINLPKTIVDRANYLFKQVHDTQKLRRRPHDILASACLYLACREEGVPRTFKEISAIGNVNMKKISRCYMTLRELLDTNVDIIKSDDFMSRFCSKLGISHLIQRAATHIARQAEEMDVAAGKSPISIAAAAIYMASQASREKKNLKEIADVTGVAATTIKTSYKLLLEKASDLFPENFKFATPLNQLPK</sequence>
<dbReference type="GO" id="GO:0017025">
    <property type="term" value="F:TBP-class protein binding"/>
    <property type="evidence" value="ECO:0007669"/>
    <property type="project" value="InterPro"/>
</dbReference>
<proteinExistence type="inferred from homology"/>
<dbReference type="PROSITE" id="PS00782">
    <property type="entry name" value="TFIIB"/>
    <property type="match status" value="1"/>
</dbReference>
<dbReference type="Pfam" id="PF08271">
    <property type="entry name" value="Zn_Ribbon_TF"/>
    <property type="match status" value="1"/>
</dbReference>
<dbReference type="InterPro" id="IPR036915">
    <property type="entry name" value="Cyclin-like_sf"/>
</dbReference>
<keyword evidence="9" id="KW-0804">Transcription</keyword>
<evidence type="ECO:0000256" key="10">
    <source>
        <dbReference type="ARBA" id="ARBA00023242"/>
    </source>
</evidence>